<gene>
    <name evidence="5" type="ORF">A6A03_08075</name>
</gene>
<evidence type="ECO:0000256" key="3">
    <source>
        <dbReference type="RuleBase" id="RU003476"/>
    </source>
</evidence>
<dbReference type="InterPro" id="IPR020476">
    <property type="entry name" value="Nudix_hydrolase"/>
</dbReference>
<dbReference type="PANTHER" id="PTHR43046">
    <property type="entry name" value="GDP-MANNOSE MANNOSYL HYDROLASE"/>
    <property type="match status" value="1"/>
</dbReference>
<dbReference type="Pfam" id="PF00293">
    <property type="entry name" value="NUDIX"/>
    <property type="match status" value="1"/>
</dbReference>
<dbReference type="PROSITE" id="PS00893">
    <property type="entry name" value="NUDIX_BOX"/>
    <property type="match status" value="1"/>
</dbReference>
<evidence type="ECO:0000259" key="4">
    <source>
        <dbReference type="PROSITE" id="PS51462"/>
    </source>
</evidence>
<comment type="cofactor">
    <cofactor evidence="1">
        <name>Mg(2+)</name>
        <dbReference type="ChEBI" id="CHEBI:18420"/>
    </cofactor>
</comment>
<dbReference type="PRINTS" id="PR00502">
    <property type="entry name" value="NUDIXFAMILY"/>
</dbReference>
<sequence>MTVKYTRWLRSYVGHQRILQVRASGFVRNEAGQILLCRRADVMLWDVPGGTISLDESPARALVREVHEETGLILEPFKLIGIYSGPDFAWSYPNGDQSQILAIFFAARIVGGELQQAGHENVNVGFFDPNRLPPLLTRTRRMLVDAFADRPEAAFDF</sequence>
<comment type="caution">
    <text evidence="5">The sequence shown here is derived from an EMBL/GenBank/DDBJ whole genome shotgun (WGS) entry which is preliminary data.</text>
</comment>
<name>A0A178MJW2_9CHLR</name>
<dbReference type="InterPro" id="IPR015797">
    <property type="entry name" value="NUDIX_hydrolase-like_dom_sf"/>
</dbReference>
<dbReference type="RefSeq" id="WP_066783020.1">
    <property type="nucleotide sequence ID" value="NZ_LWQS01000032.1"/>
</dbReference>
<organism evidence="5 6">
    <name type="scientific">Chloroflexus islandicus</name>
    <dbReference type="NCBI Taxonomy" id="1707952"/>
    <lineage>
        <taxon>Bacteria</taxon>
        <taxon>Bacillati</taxon>
        <taxon>Chloroflexota</taxon>
        <taxon>Chloroflexia</taxon>
        <taxon>Chloroflexales</taxon>
        <taxon>Chloroflexineae</taxon>
        <taxon>Chloroflexaceae</taxon>
        <taxon>Chloroflexus</taxon>
    </lineage>
</organism>
<dbReference type="Gene3D" id="3.90.79.10">
    <property type="entry name" value="Nucleoside Triphosphate Pyrophosphohydrolase"/>
    <property type="match status" value="1"/>
</dbReference>
<feature type="domain" description="Nudix hydrolase" evidence="4">
    <location>
        <begin position="18"/>
        <end position="149"/>
    </location>
</feature>
<evidence type="ECO:0000313" key="6">
    <source>
        <dbReference type="Proteomes" id="UP000078287"/>
    </source>
</evidence>
<accession>A0A178MJW2</accession>
<dbReference type="InterPro" id="IPR000086">
    <property type="entry name" value="NUDIX_hydrolase_dom"/>
</dbReference>
<dbReference type="SUPFAM" id="SSF55811">
    <property type="entry name" value="Nudix"/>
    <property type="match status" value="1"/>
</dbReference>
<evidence type="ECO:0000256" key="2">
    <source>
        <dbReference type="ARBA" id="ARBA00022801"/>
    </source>
</evidence>
<dbReference type="InterPro" id="IPR020084">
    <property type="entry name" value="NUDIX_hydrolase_CS"/>
</dbReference>
<keyword evidence="6" id="KW-1185">Reference proteome</keyword>
<dbReference type="AlphaFoldDB" id="A0A178MJW2"/>
<dbReference type="STRING" id="1707952.A6A03_08075"/>
<comment type="similarity">
    <text evidence="3">Belongs to the Nudix hydrolase family.</text>
</comment>
<dbReference type="GO" id="GO:0016787">
    <property type="term" value="F:hydrolase activity"/>
    <property type="evidence" value="ECO:0007669"/>
    <property type="project" value="UniProtKB-KW"/>
</dbReference>
<dbReference type="PROSITE" id="PS51462">
    <property type="entry name" value="NUDIX"/>
    <property type="match status" value="1"/>
</dbReference>
<keyword evidence="2 3" id="KW-0378">Hydrolase</keyword>
<dbReference type="OrthoDB" id="9787476at2"/>
<evidence type="ECO:0000256" key="1">
    <source>
        <dbReference type="ARBA" id="ARBA00001946"/>
    </source>
</evidence>
<dbReference type="Proteomes" id="UP000078287">
    <property type="component" value="Unassembled WGS sequence"/>
</dbReference>
<proteinExistence type="inferred from homology"/>
<protein>
    <submittedName>
        <fullName evidence="5">NUDIX hydrolase</fullName>
    </submittedName>
</protein>
<dbReference type="EMBL" id="LWQS01000032">
    <property type="protein sequence ID" value="OAN48335.1"/>
    <property type="molecule type" value="Genomic_DNA"/>
</dbReference>
<dbReference type="PANTHER" id="PTHR43046:SF2">
    <property type="entry name" value="8-OXO-DGTP DIPHOSPHATASE-RELATED"/>
    <property type="match status" value="1"/>
</dbReference>
<evidence type="ECO:0000313" key="5">
    <source>
        <dbReference type="EMBL" id="OAN48335.1"/>
    </source>
</evidence>
<reference evidence="5 6" key="1">
    <citation type="submission" date="2016-04" db="EMBL/GenBank/DDBJ databases">
        <title>Chloroflexus islandicus sp. nov., a thermophilic filamentous anoxygenic phototrophic bacterium from geyser Strokkur (Iceland).</title>
        <authorList>
            <person name="Gaisin V.A."/>
            <person name="Kalashnikov A.M."/>
            <person name="Sukhacheva M.V."/>
            <person name="Grouzdev D.S."/>
            <person name="Ivanov T.M."/>
            <person name="Kuznetsov B."/>
            <person name="Gorlenko V.M."/>
        </authorList>
    </citation>
    <scope>NUCLEOTIDE SEQUENCE [LARGE SCALE GENOMIC DNA]</scope>
    <source>
        <strain evidence="6">isl-2</strain>
    </source>
</reference>